<accession>A0ABQ8K1A0</accession>
<dbReference type="Proteomes" id="UP000814176">
    <property type="component" value="Unassembled WGS sequence"/>
</dbReference>
<dbReference type="GeneID" id="71998830"/>
<dbReference type="RefSeq" id="XP_047773747.1">
    <property type="nucleotide sequence ID" value="XM_047918098.1"/>
</dbReference>
<dbReference type="EMBL" id="JADCUA010000031">
    <property type="protein sequence ID" value="KAH9830443.1"/>
    <property type="molecule type" value="Genomic_DNA"/>
</dbReference>
<evidence type="ECO:0000313" key="3">
    <source>
        <dbReference type="Proteomes" id="UP000814176"/>
    </source>
</evidence>
<name>A0ABQ8K1A0_9APHY</name>
<keyword evidence="3" id="KW-1185">Reference proteome</keyword>
<dbReference type="Pfam" id="PF00646">
    <property type="entry name" value="F-box"/>
    <property type="match status" value="1"/>
</dbReference>
<comment type="caution">
    <text evidence="2">The sequence shown here is derived from an EMBL/GenBank/DDBJ whole genome shotgun (WGS) entry which is preliminary data.</text>
</comment>
<gene>
    <name evidence="2" type="ORF">C8Q71DRAFT_365593</name>
</gene>
<sequence length="493" mass="55473">MMDLQALNNDSLSAIVAYLNCSDALRFSVVARSFHAIAKYHALHYVTLSSYGALVKFCRLMLSSMSHRLASIFAIEAKLWIDNEAEMADSSWLGPPPVPVKEYRATGALFADVLERANNLRTLTLNRAEVWMDYEPRIAYAVIALRNLDELILRDVGPTVSRVIHRMQSTPMKLGIPEVDGSLFFVHTSFPLDDHLRLPFVSHLIVYGNMALPSVADLVRVFPNVRTLDLGSGWVKEPPVLGMEINWPKLEHLEGRPEVLTKWRNVTPVHSVRLTIDFDMSYHDNPKILDGVRNAQPVVLAISFGSSADATYWSDLASVSRRLRYLSLDAYGMRYSKHWQKDLKTSIAAIVPILASADIVCLKILCCPPEHKAADMQNIAAIDLAEYETCEAIRTDLPHAAASIPSLRYLSLDVYACIGEPRHGTVEHPLDGRTYWWQYDGPGTEKVARTIDPARGERIAAYLHSPAYDCRRNLKMPWSLDTETMRTSRRNEG</sequence>
<reference evidence="2 3" key="1">
    <citation type="journal article" date="2021" name="Environ. Microbiol.">
        <title>Gene family expansions and transcriptome signatures uncover fungal adaptations to wood decay.</title>
        <authorList>
            <person name="Hage H."/>
            <person name="Miyauchi S."/>
            <person name="Viragh M."/>
            <person name="Drula E."/>
            <person name="Min B."/>
            <person name="Chaduli D."/>
            <person name="Navarro D."/>
            <person name="Favel A."/>
            <person name="Norest M."/>
            <person name="Lesage-Meessen L."/>
            <person name="Balint B."/>
            <person name="Merenyi Z."/>
            <person name="de Eugenio L."/>
            <person name="Morin E."/>
            <person name="Martinez A.T."/>
            <person name="Baldrian P."/>
            <person name="Stursova M."/>
            <person name="Martinez M.J."/>
            <person name="Novotny C."/>
            <person name="Magnuson J.K."/>
            <person name="Spatafora J.W."/>
            <person name="Maurice S."/>
            <person name="Pangilinan J."/>
            <person name="Andreopoulos W."/>
            <person name="LaButti K."/>
            <person name="Hundley H."/>
            <person name="Na H."/>
            <person name="Kuo A."/>
            <person name="Barry K."/>
            <person name="Lipzen A."/>
            <person name="Henrissat B."/>
            <person name="Riley R."/>
            <person name="Ahrendt S."/>
            <person name="Nagy L.G."/>
            <person name="Grigoriev I.V."/>
            <person name="Martin F."/>
            <person name="Rosso M.N."/>
        </authorList>
    </citation>
    <scope>NUCLEOTIDE SEQUENCE [LARGE SCALE GENOMIC DNA]</scope>
    <source>
        <strain evidence="2 3">CIRM-BRFM 1785</strain>
    </source>
</reference>
<dbReference type="SUPFAM" id="SSF52047">
    <property type="entry name" value="RNI-like"/>
    <property type="match status" value="1"/>
</dbReference>
<feature type="domain" description="F-box" evidence="1">
    <location>
        <begin position="6"/>
        <end position="42"/>
    </location>
</feature>
<dbReference type="InterPro" id="IPR001810">
    <property type="entry name" value="F-box_dom"/>
</dbReference>
<protein>
    <recommendedName>
        <fullName evidence="1">F-box domain-containing protein</fullName>
    </recommendedName>
</protein>
<proteinExistence type="predicted"/>
<organism evidence="2 3">
    <name type="scientific">Rhodofomes roseus</name>
    <dbReference type="NCBI Taxonomy" id="34475"/>
    <lineage>
        <taxon>Eukaryota</taxon>
        <taxon>Fungi</taxon>
        <taxon>Dikarya</taxon>
        <taxon>Basidiomycota</taxon>
        <taxon>Agaricomycotina</taxon>
        <taxon>Agaricomycetes</taxon>
        <taxon>Polyporales</taxon>
        <taxon>Rhodofomes</taxon>
    </lineage>
</organism>
<evidence type="ECO:0000259" key="1">
    <source>
        <dbReference type="Pfam" id="PF00646"/>
    </source>
</evidence>
<evidence type="ECO:0000313" key="2">
    <source>
        <dbReference type="EMBL" id="KAH9830443.1"/>
    </source>
</evidence>